<keyword evidence="4" id="KW-0676">Redox-active center</keyword>
<feature type="domain" description="Thioredoxin" evidence="6">
    <location>
        <begin position="73"/>
        <end position="255"/>
    </location>
</feature>
<reference evidence="8" key="1">
    <citation type="journal article" date="2019" name="Int. J. Syst. Evol. Microbiol.">
        <title>The Global Catalogue of Microorganisms (GCM) 10K type strain sequencing project: providing services to taxonomists for standard genome sequencing and annotation.</title>
        <authorList>
            <consortium name="The Broad Institute Genomics Platform"/>
            <consortium name="The Broad Institute Genome Sequencing Center for Infectious Disease"/>
            <person name="Wu L."/>
            <person name="Ma J."/>
        </authorList>
    </citation>
    <scope>NUCLEOTIDE SEQUENCE [LARGE SCALE GENOMIC DNA]</scope>
    <source>
        <strain evidence="8">CGMCC 1.12989</strain>
    </source>
</reference>
<dbReference type="InterPro" id="IPR041205">
    <property type="entry name" value="ScsC_N"/>
</dbReference>
<keyword evidence="5" id="KW-1133">Transmembrane helix</keyword>
<evidence type="ECO:0000256" key="4">
    <source>
        <dbReference type="ARBA" id="ARBA00023284"/>
    </source>
</evidence>
<dbReference type="PROSITE" id="PS51352">
    <property type="entry name" value="THIOREDOXIN_2"/>
    <property type="match status" value="1"/>
</dbReference>
<protein>
    <submittedName>
        <fullName evidence="7">DsbA family protein</fullName>
    </submittedName>
</protein>
<proteinExistence type="predicted"/>
<dbReference type="InterPro" id="IPR001853">
    <property type="entry name" value="DSBA-like_thioredoxin_dom"/>
</dbReference>
<dbReference type="RefSeq" id="WP_379537330.1">
    <property type="nucleotide sequence ID" value="NZ_JBHSDR010000003.1"/>
</dbReference>
<dbReference type="CDD" id="cd03023">
    <property type="entry name" value="DsbA_Com1_like"/>
    <property type="match status" value="1"/>
</dbReference>
<keyword evidence="1" id="KW-0732">Signal</keyword>
<sequence length="257" mass="27402">MSDGEPRTMHRLAPRVWLVAAGLACAAAGVAGGWWWANRAAVSTLSAQQRVAMETVVRDYILAHPEILPEAIERLRSRSASEQVNALRGPIENAFPGAVLGNPQGKVTLVEFTDYACGFCRQSVADVHALIDAHPDLKVVVRELPILSEASGVAARMALAAARQGRYAAFHDAMYAGGRPDPQTIESAARSAGLDMAKAKAFAQSAEAEAEVRKNMQLATQLQVQGTPAWVIGNQVMVGAVGRDQLERAISEARNPA</sequence>
<accession>A0ABV8RKA7</accession>
<comment type="caution">
    <text evidence="7">The sequence shown here is derived from an EMBL/GenBank/DDBJ whole genome shotgun (WGS) entry which is preliminary data.</text>
</comment>
<keyword evidence="3" id="KW-1015">Disulfide bond</keyword>
<organism evidence="7 8">
    <name type="scientific">Novosphingobium tardum</name>
    <dbReference type="NCBI Taxonomy" id="1538021"/>
    <lineage>
        <taxon>Bacteria</taxon>
        <taxon>Pseudomonadati</taxon>
        <taxon>Pseudomonadota</taxon>
        <taxon>Alphaproteobacteria</taxon>
        <taxon>Sphingomonadales</taxon>
        <taxon>Sphingomonadaceae</taxon>
        <taxon>Novosphingobium</taxon>
    </lineage>
</organism>
<keyword evidence="5" id="KW-0812">Transmembrane</keyword>
<gene>
    <name evidence="7" type="ORF">ACFO0A_02120</name>
</gene>
<evidence type="ECO:0000256" key="1">
    <source>
        <dbReference type="ARBA" id="ARBA00022729"/>
    </source>
</evidence>
<dbReference type="EMBL" id="JBHSDR010000003">
    <property type="protein sequence ID" value="MFC4293848.1"/>
    <property type="molecule type" value="Genomic_DNA"/>
</dbReference>
<keyword evidence="2" id="KW-0560">Oxidoreductase</keyword>
<dbReference type="InterPro" id="IPR013766">
    <property type="entry name" value="Thioredoxin_domain"/>
</dbReference>
<evidence type="ECO:0000313" key="8">
    <source>
        <dbReference type="Proteomes" id="UP001595828"/>
    </source>
</evidence>
<dbReference type="Gene3D" id="3.40.30.10">
    <property type="entry name" value="Glutaredoxin"/>
    <property type="match status" value="1"/>
</dbReference>
<keyword evidence="5" id="KW-0472">Membrane</keyword>
<name>A0ABV8RKA7_9SPHN</name>
<dbReference type="SUPFAM" id="SSF52833">
    <property type="entry name" value="Thioredoxin-like"/>
    <property type="match status" value="1"/>
</dbReference>
<evidence type="ECO:0000256" key="5">
    <source>
        <dbReference type="SAM" id="Phobius"/>
    </source>
</evidence>
<dbReference type="Proteomes" id="UP001595828">
    <property type="component" value="Unassembled WGS sequence"/>
</dbReference>
<evidence type="ECO:0000256" key="3">
    <source>
        <dbReference type="ARBA" id="ARBA00023157"/>
    </source>
</evidence>
<dbReference type="PANTHER" id="PTHR13887:SF14">
    <property type="entry name" value="DISULFIDE BOND FORMATION PROTEIN D"/>
    <property type="match status" value="1"/>
</dbReference>
<dbReference type="Pfam" id="PF18312">
    <property type="entry name" value="ScsC_N"/>
    <property type="match status" value="1"/>
</dbReference>
<evidence type="ECO:0000256" key="2">
    <source>
        <dbReference type="ARBA" id="ARBA00023002"/>
    </source>
</evidence>
<keyword evidence="8" id="KW-1185">Reference proteome</keyword>
<evidence type="ECO:0000259" key="6">
    <source>
        <dbReference type="PROSITE" id="PS51352"/>
    </source>
</evidence>
<dbReference type="PANTHER" id="PTHR13887">
    <property type="entry name" value="GLUTATHIONE S-TRANSFERASE KAPPA"/>
    <property type="match status" value="1"/>
</dbReference>
<feature type="transmembrane region" description="Helical" evidence="5">
    <location>
        <begin position="16"/>
        <end position="37"/>
    </location>
</feature>
<dbReference type="InterPro" id="IPR036249">
    <property type="entry name" value="Thioredoxin-like_sf"/>
</dbReference>
<evidence type="ECO:0000313" key="7">
    <source>
        <dbReference type="EMBL" id="MFC4293848.1"/>
    </source>
</evidence>
<dbReference type="Pfam" id="PF01323">
    <property type="entry name" value="DSBA"/>
    <property type="match status" value="1"/>
</dbReference>